<feature type="transmembrane region" description="Helical" evidence="10">
    <location>
        <begin position="21"/>
        <end position="43"/>
    </location>
</feature>
<dbReference type="GO" id="GO:0071978">
    <property type="term" value="P:bacterial-type flagellum-dependent swarming motility"/>
    <property type="evidence" value="ECO:0007669"/>
    <property type="project" value="TreeGrafter"/>
</dbReference>
<reference evidence="12" key="1">
    <citation type="submission" date="1997-01" db="EMBL/GenBank/DDBJ databases">
        <title>Characterization of FliL from Rhodobacter sphaeroides.</title>
        <authorList>
            <person name="Campos A."/>
            <person name="Ballado T."/>
            <person name="Gonzalez-Pedrajo B."/>
            <person name="Camarena L."/>
            <person name="Dreyfus G."/>
        </authorList>
    </citation>
    <scope>NUCLEOTIDE SEQUENCE</scope>
    <source>
        <strain evidence="12">WS8</strain>
    </source>
</reference>
<dbReference type="PANTHER" id="PTHR35091">
    <property type="entry name" value="FLAGELLAR PROTEIN FLIL"/>
    <property type="match status" value="1"/>
</dbReference>
<dbReference type="AlphaFoldDB" id="Q9R7B5"/>
<evidence type="ECO:0000256" key="5">
    <source>
        <dbReference type="ARBA" id="ARBA00022500"/>
    </source>
</evidence>
<name>Q9R7B5_CERSP</name>
<dbReference type="EMBL" id="U86075">
    <property type="protein sequence ID" value="AAD00576.1"/>
    <property type="molecule type" value="Genomic_DNA"/>
</dbReference>
<evidence type="ECO:0000256" key="8">
    <source>
        <dbReference type="ARBA" id="ARBA00022989"/>
    </source>
</evidence>
<evidence type="ECO:0000256" key="7">
    <source>
        <dbReference type="ARBA" id="ARBA00022779"/>
    </source>
</evidence>
<accession>Q9R7B5</accession>
<keyword evidence="10" id="KW-0997">Cell inner membrane</keyword>
<comment type="similarity">
    <text evidence="3 10">Belongs to the FliL family.</text>
</comment>
<evidence type="ECO:0000256" key="1">
    <source>
        <dbReference type="ARBA" id="ARBA00002254"/>
    </source>
</evidence>
<organism evidence="12">
    <name type="scientific">Cereibacter sphaeroides</name>
    <name type="common">Rhodobacter sphaeroides</name>
    <dbReference type="NCBI Taxonomy" id="1063"/>
    <lineage>
        <taxon>Bacteria</taxon>
        <taxon>Pseudomonadati</taxon>
        <taxon>Pseudomonadota</taxon>
        <taxon>Alphaproteobacteria</taxon>
        <taxon>Rhodobacterales</taxon>
        <taxon>Paracoccaceae</taxon>
        <taxon>Cereibacter</taxon>
    </lineage>
</organism>
<protein>
    <recommendedName>
        <fullName evidence="10">Flagellar protein FliL</fullName>
    </recommendedName>
</protein>
<keyword evidence="8 10" id="KW-1133">Transmembrane helix</keyword>
<dbReference type="GO" id="GO:0005886">
    <property type="term" value="C:plasma membrane"/>
    <property type="evidence" value="ECO:0007669"/>
    <property type="project" value="UniProtKB-SubCell"/>
</dbReference>
<feature type="region of interest" description="Disordered" evidence="11">
    <location>
        <begin position="61"/>
        <end position="83"/>
    </location>
</feature>
<evidence type="ECO:0000256" key="2">
    <source>
        <dbReference type="ARBA" id="ARBA00004162"/>
    </source>
</evidence>
<evidence type="ECO:0000256" key="4">
    <source>
        <dbReference type="ARBA" id="ARBA00022475"/>
    </source>
</evidence>
<comment type="function">
    <text evidence="1 10">Controls the rotational direction of flagella during chemotaxis.</text>
</comment>
<dbReference type="GO" id="GO:0006935">
    <property type="term" value="P:chemotaxis"/>
    <property type="evidence" value="ECO:0007669"/>
    <property type="project" value="UniProtKB-KW"/>
</dbReference>
<keyword evidence="5 10" id="KW-0145">Chemotaxis</keyword>
<dbReference type="PANTHER" id="PTHR35091:SF2">
    <property type="entry name" value="FLAGELLAR PROTEIN FLIL"/>
    <property type="match status" value="1"/>
</dbReference>
<gene>
    <name evidence="12" type="primary">fliL</name>
</gene>
<dbReference type="GO" id="GO:0009425">
    <property type="term" value="C:bacterial-type flagellum basal body"/>
    <property type="evidence" value="ECO:0007669"/>
    <property type="project" value="InterPro"/>
</dbReference>
<keyword evidence="4" id="KW-1003">Cell membrane</keyword>
<evidence type="ECO:0000256" key="3">
    <source>
        <dbReference type="ARBA" id="ARBA00008281"/>
    </source>
</evidence>
<dbReference type="InterPro" id="IPR005503">
    <property type="entry name" value="FliL"/>
</dbReference>
<keyword evidence="9 10" id="KW-0472">Membrane</keyword>
<evidence type="ECO:0000313" key="12">
    <source>
        <dbReference type="EMBL" id="AAD00576.1"/>
    </source>
</evidence>
<keyword evidence="7 10" id="KW-0283">Flagellar rotation</keyword>
<sequence length="189" mass="20852">MTDASASLDTKPRRGRGLLRALVFLLLGAFLLAAGFGAGYFYFANPLSPAKDVLRLIERTPEADEPAADPDAPQKVPRPTPERESFVTSYYQFKEPLTTNLRASRRLLQAGIGLSTQYDQKVMDNVARNEVALRSDMLAIVGTFSEEELQDKAGRDRLAELRGAVNARLQQLEGFGGIEAVFFPSFILQ</sequence>
<comment type="interaction">
    <interactant intactId="EBI-6412676">
        <id>Q9R7B5</id>
    </interactant>
    <interactant intactId="EBI-6412676">
        <id>Q9R7B5</id>
        <label>fliL</label>
    </interactant>
    <organismsDiffer>false</organismsDiffer>
    <experiments>2</experiments>
</comment>
<keyword evidence="6 10" id="KW-0812">Transmembrane</keyword>
<evidence type="ECO:0000256" key="9">
    <source>
        <dbReference type="ARBA" id="ARBA00023136"/>
    </source>
</evidence>
<dbReference type="GO" id="GO:0042802">
    <property type="term" value="F:identical protein binding"/>
    <property type="evidence" value="ECO:0000353"/>
    <property type="project" value="IntAct"/>
</dbReference>
<comment type="subcellular location">
    <subcellularLocation>
        <location evidence="10">Cell inner membrane</location>
    </subcellularLocation>
    <subcellularLocation>
        <location evidence="2">Cell membrane</location>
        <topology evidence="2">Single-pass membrane protein</topology>
    </subcellularLocation>
</comment>
<evidence type="ECO:0000256" key="6">
    <source>
        <dbReference type="ARBA" id="ARBA00022692"/>
    </source>
</evidence>
<evidence type="ECO:0000256" key="11">
    <source>
        <dbReference type="SAM" id="MobiDB-lite"/>
    </source>
</evidence>
<proteinExistence type="evidence at protein level"/>
<evidence type="ECO:0000256" key="10">
    <source>
        <dbReference type="RuleBase" id="RU364125"/>
    </source>
</evidence>
<dbReference type="Pfam" id="PF03748">
    <property type="entry name" value="FliL"/>
    <property type="match status" value="1"/>
</dbReference>